<dbReference type="EMBL" id="VRMN01000002">
    <property type="protein sequence ID" value="KAA8496687.1"/>
    <property type="molecule type" value="Genomic_DNA"/>
</dbReference>
<dbReference type="InterPro" id="IPR036071">
    <property type="entry name" value="AMMECR1_dom_sf"/>
</dbReference>
<dbReference type="NCBIfam" id="TIGR00296">
    <property type="entry name" value="TIGR00296 family protein"/>
    <property type="match status" value="1"/>
</dbReference>
<dbReference type="SUPFAM" id="SSF143447">
    <property type="entry name" value="AMMECR1-like"/>
    <property type="match status" value="1"/>
</dbReference>
<dbReference type="PROSITE" id="PS51112">
    <property type="entry name" value="AMMECR1"/>
    <property type="match status" value="1"/>
</dbReference>
<evidence type="ECO:0000313" key="3">
    <source>
        <dbReference type="Proteomes" id="UP000324585"/>
    </source>
</evidence>
<dbReference type="OrthoDB" id="3708at2759"/>
<dbReference type="Proteomes" id="UP000324585">
    <property type="component" value="Unassembled WGS sequence"/>
</dbReference>
<evidence type="ECO:0000259" key="1">
    <source>
        <dbReference type="PROSITE" id="PS51112"/>
    </source>
</evidence>
<dbReference type="PANTHER" id="PTHR13016">
    <property type="entry name" value="AMMECR1 HOMOLOG"/>
    <property type="match status" value="1"/>
</dbReference>
<dbReference type="AlphaFoldDB" id="A0A5J4Z1X7"/>
<sequence>MVCGAQCGVLRCEHHETHCCGCCGSASPTVKPVSPSSSSLSPPVALHAVPEMCVMAFDVMTCELGKAHRSMASLASGSQMMQWSEVQCGVFVTYNKWSESESRWRLRGCLGTLQPMELLAGLRTYACHSAFRDRRFNPIRREELPLLQVGVSLLFDFETVRHGLHDWTIGVHGLLLDFKVRKQSFSATFLPDVIPEQGWDKETTLRQLVHKSGYEGQISAETLQRAVLTRYKSSKCSMDFSAYNQRTRSHEKQAARR</sequence>
<evidence type="ECO:0000313" key="2">
    <source>
        <dbReference type="EMBL" id="KAA8496687.1"/>
    </source>
</evidence>
<dbReference type="InterPro" id="IPR027485">
    <property type="entry name" value="AMMECR1_N"/>
</dbReference>
<dbReference type="InterPro" id="IPR023473">
    <property type="entry name" value="AMMECR1"/>
</dbReference>
<comment type="caution">
    <text evidence="2">The sequence shown here is derived from an EMBL/GenBank/DDBJ whole genome shotgun (WGS) entry which is preliminary data.</text>
</comment>
<keyword evidence="3" id="KW-1185">Reference proteome</keyword>
<name>A0A5J4Z1X7_PORPP</name>
<feature type="domain" description="AMMECR1" evidence="1">
    <location>
        <begin position="41"/>
        <end position="247"/>
    </location>
</feature>
<organism evidence="2 3">
    <name type="scientific">Porphyridium purpureum</name>
    <name type="common">Red alga</name>
    <name type="synonym">Porphyridium cruentum</name>
    <dbReference type="NCBI Taxonomy" id="35688"/>
    <lineage>
        <taxon>Eukaryota</taxon>
        <taxon>Rhodophyta</taxon>
        <taxon>Bangiophyceae</taxon>
        <taxon>Porphyridiales</taxon>
        <taxon>Porphyridiaceae</taxon>
        <taxon>Porphyridium</taxon>
    </lineage>
</organism>
<dbReference type="OMA" id="GTHTHGN"/>
<dbReference type="Pfam" id="PF01871">
    <property type="entry name" value="AMMECR1"/>
    <property type="match status" value="1"/>
</dbReference>
<accession>A0A5J4Z1X7</accession>
<reference evidence="3" key="1">
    <citation type="journal article" date="2019" name="Nat. Commun.">
        <title>Expansion of phycobilisome linker gene families in mesophilic red algae.</title>
        <authorList>
            <person name="Lee J."/>
            <person name="Kim D."/>
            <person name="Bhattacharya D."/>
            <person name="Yoon H.S."/>
        </authorList>
    </citation>
    <scope>NUCLEOTIDE SEQUENCE [LARGE SCALE GENOMIC DNA]</scope>
    <source>
        <strain evidence="3">CCMP 1328</strain>
    </source>
</reference>
<proteinExistence type="predicted"/>
<gene>
    <name evidence="2" type="ORF">FVE85_0416</name>
</gene>
<dbReference type="Gene3D" id="3.30.700.20">
    <property type="entry name" value="Hypothetical protein ph0010, domain 1"/>
    <property type="match status" value="1"/>
</dbReference>
<protein>
    <recommendedName>
        <fullName evidence="1">AMMECR1 domain-containing protein</fullName>
    </recommendedName>
</protein>
<dbReference type="InterPro" id="IPR002733">
    <property type="entry name" value="AMMECR1_domain"/>
</dbReference>
<dbReference type="PANTHER" id="PTHR13016:SF0">
    <property type="entry name" value="AMME SYNDROME CANDIDATE GENE 1 PROTEIN"/>
    <property type="match status" value="1"/>
</dbReference>